<accession>A0AAE0E7Q4</accession>
<sequence length="316" mass="35693">MDSIMWHYEKLGSFSVSSGYKFDCNEGSNPGSSALSGDVSWWKFLWRMKIPLKVKIFVWRACENWIPTRTNLLLRKVPSDSICPCCDQKAETTMHALWCCPLLRPIREVCGFTKDCWGDDNSMFLDFMIYCRRQLVQEEMDLICQILWRGWYNRNRGVHDAAKMCNKEVVPCARAFQEEYLLANHALNAEVSDRRGNGPIWQPPYKGTYKINTDAALSVGDGIVGVGIIIRDYVGNVIASSAQAVQYGCCVLIAEALAIKKCLLLARHVGLELGFIESDAQVAVNLINNPDIPYSEVGLIIKDIKSLLEEFSDFVN</sequence>
<dbReference type="InterPro" id="IPR052929">
    <property type="entry name" value="RNase_H-like_EbsB-rel"/>
</dbReference>
<dbReference type="InterPro" id="IPR044730">
    <property type="entry name" value="RNase_H-like_dom_plant"/>
</dbReference>
<dbReference type="InterPro" id="IPR026960">
    <property type="entry name" value="RVT-Znf"/>
</dbReference>
<dbReference type="Pfam" id="PF13456">
    <property type="entry name" value="RVT_3"/>
    <property type="match status" value="1"/>
</dbReference>
<dbReference type="GO" id="GO:0004523">
    <property type="term" value="F:RNA-DNA hybrid ribonuclease activity"/>
    <property type="evidence" value="ECO:0007669"/>
    <property type="project" value="InterPro"/>
</dbReference>
<proteinExistence type="predicted"/>
<name>A0AAE0E7Q4_9ROSI</name>
<dbReference type="AlphaFoldDB" id="A0AAE0E7Q4"/>
<comment type="caution">
    <text evidence="3">The sequence shown here is derived from an EMBL/GenBank/DDBJ whole genome shotgun (WGS) entry which is preliminary data.</text>
</comment>
<dbReference type="EMBL" id="JANJYJ010000004">
    <property type="protein sequence ID" value="KAK3217989.1"/>
    <property type="molecule type" value="Genomic_DNA"/>
</dbReference>
<evidence type="ECO:0000313" key="4">
    <source>
        <dbReference type="Proteomes" id="UP001281410"/>
    </source>
</evidence>
<dbReference type="Proteomes" id="UP001281410">
    <property type="component" value="Unassembled WGS sequence"/>
</dbReference>
<evidence type="ECO:0000313" key="3">
    <source>
        <dbReference type="EMBL" id="KAK3217989.1"/>
    </source>
</evidence>
<reference evidence="3" key="1">
    <citation type="journal article" date="2023" name="Plant J.">
        <title>Genome sequences and population genomics provide insights into the demographic history, inbreeding, and mutation load of two 'living fossil' tree species of Dipteronia.</title>
        <authorList>
            <person name="Feng Y."/>
            <person name="Comes H.P."/>
            <person name="Chen J."/>
            <person name="Zhu S."/>
            <person name="Lu R."/>
            <person name="Zhang X."/>
            <person name="Li P."/>
            <person name="Qiu J."/>
            <person name="Olsen K.M."/>
            <person name="Qiu Y."/>
        </authorList>
    </citation>
    <scope>NUCLEOTIDE SEQUENCE</scope>
    <source>
        <strain evidence="3">NBL</strain>
    </source>
</reference>
<dbReference type="PANTHER" id="PTHR47074:SF48">
    <property type="entry name" value="POLYNUCLEOTIDYL TRANSFERASE, RIBONUCLEASE H-LIKE SUPERFAMILY PROTEIN"/>
    <property type="match status" value="1"/>
</dbReference>
<gene>
    <name evidence="3" type="ORF">Dsin_011959</name>
</gene>
<feature type="domain" description="RNase H type-1" evidence="1">
    <location>
        <begin position="212"/>
        <end position="313"/>
    </location>
</feature>
<organism evidence="3 4">
    <name type="scientific">Dipteronia sinensis</name>
    <dbReference type="NCBI Taxonomy" id="43782"/>
    <lineage>
        <taxon>Eukaryota</taxon>
        <taxon>Viridiplantae</taxon>
        <taxon>Streptophyta</taxon>
        <taxon>Embryophyta</taxon>
        <taxon>Tracheophyta</taxon>
        <taxon>Spermatophyta</taxon>
        <taxon>Magnoliopsida</taxon>
        <taxon>eudicotyledons</taxon>
        <taxon>Gunneridae</taxon>
        <taxon>Pentapetalae</taxon>
        <taxon>rosids</taxon>
        <taxon>malvids</taxon>
        <taxon>Sapindales</taxon>
        <taxon>Sapindaceae</taxon>
        <taxon>Hippocastanoideae</taxon>
        <taxon>Acereae</taxon>
        <taxon>Dipteronia</taxon>
    </lineage>
</organism>
<dbReference type="PANTHER" id="PTHR47074">
    <property type="entry name" value="BNAC02G40300D PROTEIN"/>
    <property type="match status" value="1"/>
</dbReference>
<evidence type="ECO:0000259" key="1">
    <source>
        <dbReference type="Pfam" id="PF13456"/>
    </source>
</evidence>
<dbReference type="CDD" id="cd06222">
    <property type="entry name" value="RNase_H_like"/>
    <property type="match status" value="1"/>
</dbReference>
<dbReference type="SUPFAM" id="SSF53098">
    <property type="entry name" value="Ribonuclease H-like"/>
    <property type="match status" value="1"/>
</dbReference>
<evidence type="ECO:0000259" key="2">
    <source>
        <dbReference type="Pfam" id="PF13966"/>
    </source>
</evidence>
<dbReference type="InterPro" id="IPR002156">
    <property type="entry name" value="RNaseH_domain"/>
</dbReference>
<dbReference type="Gene3D" id="3.30.420.10">
    <property type="entry name" value="Ribonuclease H-like superfamily/Ribonuclease H"/>
    <property type="match status" value="1"/>
</dbReference>
<dbReference type="InterPro" id="IPR036397">
    <property type="entry name" value="RNaseH_sf"/>
</dbReference>
<feature type="domain" description="Reverse transcriptase zinc-binding" evidence="2">
    <location>
        <begin position="14"/>
        <end position="103"/>
    </location>
</feature>
<dbReference type="GO" id="GO:0003676">
    <property type="term" value="F:nucleic acid binding"/>
    <property type="evidence" value="ECO:0007669"/>
    <property type="project" value="InterPro"/>
</dbReference>
<evidence type="ECO:0008006" key="5">
    <source>
        <dbReference type="Google" id="ProtNLM"/>
    </source>
</evidence>
<keyword evidence="4" id="KW-1185">Reference proteome</keyword>
<dbReference type="InterPro" id="IPR012337">
    <property type="entry name" value="RNaseH-like_sf"/>
</dbReference>
<dbReference type="Pfam" id="PF13966">
    <property type="entry name" value="zf-RVT"/>
    <property type="match status" value="1"/>
</dbReference>
<protein>
    <recommendedName>
        <fullName evidence="5">Reverse transcriptase zinc-binding domain-containing protein</fullName>
    </recommendedName>
</protein>